<evidence type="ECO:0000256" key="3">
    <source>
        <dbReference type="ARBA" id="ARBA00022448"/>
    </source>
</evidence>
<dbReference type="GO" id="GO:0046872">
    <property type="term" value="F:metal ion binding"/>
    <property type="evidence" value="ECO:0007669"/>
    <property type="project" value="UniProtKB-KW"/>
</dbReference>
<keyword evidence="16" id="KW-0460">Magnesium</keyword>
<feature type="transmembrane region" description="Helical" evidence="17">
    <location>
        <begin position="550"/>
        <end position="568"/>
    </location>
</feature>
<comment type="function">
    <text evidence="1 17">Probable transporter of a GTP-driven Fe(2+) uptake system.</text>
</comment>
<keyword evidence="11 15" id="KW-0342">GTP-binding</keyword>
<dbReference type="GO" id="GO:0005525">
    <property type="term" value="F:GTP binding"/>
    <property type="evidence" value="ECO:0007669"/>
    <property type="project" value="UniProtKB-KW"/>
</dbReference>
<keyword evidence="20" id="KW-1185">Reference proteome</keyword>
<evidence type="ECO:0000256" key="11">
    <source>
        <dbReference type="ARBA" id="ARBA00023134"/>
    </source>
</evidence>
<dbReference type="InterPro" id="IPR027417">
    <property type="entry name" value="P-loop_NTPase"/>
</dbReference>
<dbReference type="Pfam" id="PF07664">
    <property type="entry name" value="FeoB_C"/>
    <property type="match status" value="1"/>
</dbReference>
<dbReference type="PANTHER" id="PTHR43185:SF1">
    <property type="entry name" value="FE(2+) TRANSPORTER FEOB"/>
    <property type="match status" value="1"/>
</dbReference>
<feature type="binding site" evidence="15">
    <location>
        <begin position="33"/>
        <end position="37"/>
    </location>
    <ligand>
        <name>GTP</name>
        <dbReference type="ChEBI" id="CHEBI:37565"/>
        <label>1</label>
    </ligand>
</feature>
<dbReference type="InterPro" id="IPR011642">
    <property type="entry name" value="Gate_dom"/>
</dbReference>
<feature type="transmembrane region" description="Helical" evidence="17">
    <location>
        <begin position="349"/>
        <end position="373"/>
    </location>
</feature>
<feature type="transmembrane region" description="Helical" evidence="17">
    <location>
        <begin position="282"/>
        <end position="305"/>
    </location>
</feature>
<evidence type="ECO:0000256" key="8">
    <source>
        <dbReference type="ARBA" id="ARBA00022989"/>
    </source>
</evidence>
<dbReference type="CDD" id="cd01879">
    <property type="entry name" value="FeoB"/>
    <property type="match status" value="1"/>
</dbReference>
<feature type="domain" description="FeoB-type G" evidence="18">
    <location>
        <begin position="1"/>
        <end position="161"/>
    </location>
</feature>
<feature type="binding site" evidence="16">
    <location>
        <position position="22"/>
    </location>
    <ligand>
        <name>Mg(2+)</name>
        <dbReference type="ChEBI" id="CHEBI:18420"/>
        <label>1</label>
    </ligand>
</feature>
<keyword evidence="5 17" id="KW-0410">Iron transport</keyword>
<feature type="binding site" evidence="16">
    <location>
        <position position="20"/>
    </location>
    <ligand>
        <name>Mg(2+)</name>
        <dbReference type="ChEBI" id="CHEBI:18420"/>
        <label>2</label>
    </ligand>
</feature>
<dbReference type="InterPro" id="IPR041069">
    <property type="entry name" value="FeoB_Cyto"/>
</dbReference>
<keyword evidence="10" id="KW-0406">Ion transport</keyword>
<reference evidence="19" key="1">
    <citation type="submission" date="2022-04" db="EMBL/GenBank/DDBJ databases">
        <authorList>
            <person name="Seo M.-J."/>
        </authorList>
    </citation>
    <scope>NUCLEOTIDE SEQUENCE</scope>
    <source>
        <strain evidence="19">MBLB2552</strain>
    </source>
</reference>
<dbReference type="AlphaFoldDB" id="A0A9X2BNE7"/>
<dbReference type="Pfam" id="PF17910">
    <property type="entry name" value="FeoB_Cyto"/>
    <property type="match status" value="1"/>
</dbReference>
<comment type="caution">
    <text evidence="19">The sequence shown here is derived from an EMBL/GenBank/DDBJ whole genome shotgun (WGS) entry which is preliminary data.</text>
</comment>
<dbReference type="Pfam" id="PF07670">
    <property type="entry name" value="Gate"/>
    <property type="match status" value="2"/>
</dbReference>
<evidence type="ECO:0000256" key="6">
    <source>
        <dbReference type="ARBA" id="ARBA00022692"/>
    </source>
</evidence>
<evidence type="ECO:0000256" key="9">
    <source>
        <dbReference type="ARBA" id="ARBA00023004"/>
    </source>
</evidence>
<dbReference type="Pfam" id="PF02421">
    <property type="entry name" value="FeoB_N"/>
    <property type="match status" value="1"/>
</dbReference>
<dbReference type="NCBIfam" id="TIGR00437">
    <property type="entry name" value="feoB"/>
    <property type="match status" value="1"/>
</dbReference>
<dbReference type="InterPro" id="IPR030389">
    <property type="entry name" value="G_FEOB_dom"/>
</dbReference>
<dbReference type="Gene3D" id="3.40.50.300">
    <property type="entry name" value="P-loop containing nucleotide triphosphate hydrolases"/>
    <property type="match status" value="1"/>
</dbReference>
<evidence type="ECO:0000259" key="18">
    <source>
        <dbReference type="PROSITE" id="PS51711"/>
    </source>
</evidence>
<keyword evidence="4" id="KW-1003">Cell membrane</keyword>
<proteinExistence type="inferred from homology"/>
<evidence type="ECO:0000256" key="16">
    <source>
        <dbReference type="PIRSR" id="PIRSR603373-2"/>
    </source>
</evidence>
<comment type="similarity">
    <text evidence="17">Belongs to the TRAFAC class TrmE-Era-EngA-EngB-Septin-like GTPase superfamily. FeoB GTPase (TC 9.A.8) family.</text>
</comment>
<keyword evidence="7 15" id="KW-0547">Nucleotide-binding</keyword>
<feature type="binding site" evidence="15">
    <location>
        <begin position="112"/>
        <end position="115"/>
    </location>
    <ligand>
        <name>GTP</name>
        <dbReference type="ChEBI" id="CHEBI:37565"/>
        <label>1</label>
    </ligand>
</feature>
<dbReference type="Proteomes" id="UP001139534">
    <property type="component" value="Unassembled WGS sequence"/>
</dbReference>
<name>A0A9X2BNE7_9BACL</name>
<evidence type="ECO:0000256" key="1">
    <source>
        <dbReference type="ARBA" id="ARBA00003926"/>
    </source>
</evidence>
<evidence type="ECO:0000313" key="20">
    <source>
        <dbReference type="Proteomes" id="UP001139534"/>
    </source>
</evidence>
<organism evidence="19 20">
    <name type="scientific">Paenibacillus mellifer</name>
    <dbReference type="NCBI Taxonomy" id="2937794"/>
    <lineage>
        <taxon>Bacteria</taxon>
        <taxon>Bacillati</taxon>
        <taxon>Bacillota</taxon>
        <taxon>Bacilli</taxon>
        <taxon>Bacillales</taxon>
        <taxon>Paenibacillaceae</taxon>
        <taxon>Paenibacillus</taxon>
    </lineage>
</organism>
<feature type="transmembrane region" description="Helical" evidence="17">
    <location>
        <begin position="459"/>
        <end position="484"/>
    </location>
</feature>
<evidence type="ECO:0000313" key="19">
    <source>
        <dbReference type="EMBL" id="MCK8485988.1"/>
    </source>
</evidence>
<protein>
    <recommendedName>
        <fullName evidence="13 14">Ferrous iron transport protein B</fullName>
    </recommendedName>
</protein>
<dbReference type="GO" id="GO:0015093">
    <property type="term" value="F:ferrous iron transmembrane transporter activity"/>
    <property type="evidence" value="ECO:0007669"/>
    <property type="project" value="UniProtKB-UniRule"/>
</dbReference>
<feature type="transmembrane region" description="Helical" evidence="17">
    <location>
        <begin position="428"/>
        <end position="453"/>
    </location>
</feature>
<evidence type="ECO:0000256" key="13">
    <source>
        <dbReference type="ARBA" id="ARBA00031200"/>
    </source>
</evidence>
<evidence type="ECO:0000256" key="17">
    <source>
        <dbReference type="RuleBase" id="RU362098"/>
    </source>
</evidence>
<comment type="subcellular location">
    <subcellularLocation>
        <location evidence="2 17">Cell membrane</location>
        <topology evidence="2 17">Multi-pass membrane protein</topology>
    </subcellularLocation>
</comment>
<feature type="binding site" evidence="15">
    <location>
        <begin position="8"/>
        <end position="15"/>
    </location>
    <ligand>
        <name>GTP</name>
        <dbReference type="ChEBI" id="CHEBI:37565"/>
        <label>1</label>
    </ligand>
</feature>
<feature type="transmembrane region" description="Helical" evidence="17">
    <location>
        <begin position="615"/>
        <end position="636"/>
    </location>
</feature>
<dbReference type="InterPro" id="IPR050860">
    <property type="entry name" value="FeoB_GTPase"/>
</dbReference>
<dbReference type="RefSeq" id="WP_248550208.1">
    <property type="nucleotide sequence ID" value="NZ_JALPRK010000001.1"/>
</dbReference>
<evidence type="ECO:0000256" key="15">
    <source>
        <dbReference type="PIRSR" id="PIRSR603373-1"/>
    </source>
</evidence>
<dbReference type="PROSITE" id="PS51711">
    <property type="entry name" value="G_FEOB"/>
    <property type="match status" value="1"/>
</dbReference>
<keyword evidence="9 17" id="KW-0408">Iron</keyword>
<sequence>MNNAALIGNPNTGKTSLFNTLTSSYEYVGNWAGVTVEKKVGQLRSKSGQLTDLPGIYTLRPLSRDEGVAAEYLAAESPSVLVNIVDASNLERNLYLTLQLLEYGKPVIIGLNMIDVAKANGLQIDPVKLAARLTTPVLPLIARTGKGSKELLRAIEQRHLEAADAPQYAIHYGEAIERAIRDISRELTAGWEEGRPALRWIALQVLEDNPAVIAALPPQSDLNKLQAIRAEAEKQLAAAGFDTSAEEHIRNVRTKHIRDICSEAVDASQKKPHTMTERIDRIVTHPILGIPLFMAFMFLTFQLTFDWLGNPLSDLLDGFITGPLTGGTESLLTNVEASSFTHALIVDGIIGGVGGVLVFIPQIFIMFLIISFIEDSGYMARITVMMDKLMEIVGLNGKALIPFILGFGCNVPAVMASRSIEQPKERMLTMLLIPLMSCSARLPVYALFAGIFFAESQGLIVFSLYMLGIVLALVLAKVFSMFLFKNERSFFMVELPPYRMPQSVTLFRSTWEKGKGFLRKAGTFILGGSVLIWLLTYLGPGGVAENMDDSFLAAIGGLFSSVLQPLGFGTWQSGAALITGFMAKEVVVSTMNIIYHAPDMAGLQGQINASFTGLQAYSFMAFVLLYTPCLATVGVLRKETASWKWTFFSIAYSLTLAYLVSFLIYQVGLRLGLGLA</sequence>
<evidence type="ECO:0000256" key="10">
    <source>
        <dbReference type="ARBA" id="ARBA00023065"/>
    </source>
</evidence>
<evidence type="ECO:0000256" key="12">
    <source>
        <dbReference type="ARBA" id="ARBA00023136"/>
    </source>
</evidence>
<keyword evidence="3 17" id="KW-0813">Transport</keyword>
<dbReference type="GO" id="GO:0005886">
    <property type="term" value="C:plasma membrane"/>
    <property type="evidence" value="ECO:0007669"/>
    <property type="project" value="UniProtKB-SubCell"/>
</dbReference>
<evidence type="ECO:0000256" key="5">
    <source>
        <dbReference type="ARBA" id="ARBA00022496"/>
    </source>
</evidence>
<evidence type="ECO:0000256" key="14">
    <source>
        <dbReference type="NCBIfam" id="TIGR00437"/>
    </source>
</evidence>
<evidence type="ECO:0000256" key="7">
    <source>
        <dbReference type="ARBA" id="ARBA00022741"/>
    </source>
</evidence>
<keyword evidence="6 17" id="KW-0812">Transmembrane</keyword>
<gene>
    <name evidence="19" type="primary">feoB</name>
    <name evidence="19" type="ORF">M0651_02245</name>
</gene>
<keyword evidence="16" id="KW-0479">Metal-binding</keyword>
<evidence type="ECO:0000256" key="4">
    <source>
        <dbReference type="ARBA" id="ARBA00022475"/>
    </source>
</evidence>
<dbReference type="SUPFAM" id="SSF52540">
    <property type="entry name" value="P-loop containing nucleoside triphosphate hydrolases"/>
    <property type="match status" value="1"/>
</dbReference>
<keyword evidence="8 17" id="KW-1133">Transmembrane helix</keyword>
<feature type="binding site" evidence="16">
    <location>
        <position position="19"/>
    </location>
    <ligand>
        <name>Mg(2+)</name>
        <dbReference type="ChEBI" id="CHEBI:18420"/>
        <label>2</label>
    </ligand>
</feature>
<dbReference type="PANTHER" id="PTHR43185">
    <property type="entry name" value="FERROUS IRON TRANSPORT PROTEIN B"/>
    <property type="match status" value="1"/>
</dbReference>
<feature type="binding site" evidence="15">
    <location>
        <begin position="52"/>
        <end position="55"/>
    </location>
    <ligand>
        <name>GTP</name>
        <dbReference type="ChEBI" id="CHEBI:37565"/>
        <label>1</label>
    </ligand>
</feature>
<feature type="transmembrane region" description="Helical" evidence="17">
    <location>
        <begin position="645"/>
        <end position="665"/>
    </location>
</feature>
<dbReference type="EMBL" id="JALPRK010000001">
    <property type="protein sequence ID" value="MCK8485988.1"/>
    <property type="molecule type" value="Genomic_DNA"/>
</dbReference>
<dbReference type="Gene3D" id="1.10.287.1770">
    <property type="match status" value="1"/>
</dbReference>
<dbReference type="InterPro" id="IPR011640">
    <property type="entry name" value="Fe2_transport_prot_B_C"/>
</dbReference>
<keyword evidence="12 17" id="KW-0472">Membrane</keyword>
<dbReference type="InterPro" id="IPR003373">
    <property type="entry name" value="Fe2_transport_prot-B"/>
</dbReference>
<evidence type="ECO:0000256" key="2">
    <source>
        <dbReference type="ARBA" id="ARBA00004651"/>
    </source>
</evidence>
<accession>A0A9X2BNE7</accession>
<feature type="transmembrane region" description="Helical" evidence="17">
    <location>
        <begin position="517"/>
        <end position="538"/>
    </location>
</feature>